<dbReference type="PATRIC" id="fig|2209.44.peg.272"/>
<evidence type="ECO:0000313" key="13">
    <source>
        <dbReference type="Proteomes" id="UP000034950"/>
    </source>
</evidence>
<keyword evidence="3 6" id="KW-0812">Transmembrane</keyword>
<dbReference type="EMBL" id="JJPX01000102">
    <property type="protein sequence ID" value="KKH09164.1"/>
    <property type="molecule type" value="Genomic_DNA"/>
</dbReference>
<sequence>MNDLSTQKTKRIGEVDYLRGFAVLAVIAIHTSSNSQILNLNLLLIVNLIIDVFSHFAVPLFIFISGFVLSLNYRGLFSQKTFYKKRAKSILPQYIIFSILYLLLNIIISEIHGNLEYPSIKTVIFYFLTAGSSYHLWYFSLIIQFYLFYPYIIKIYEKFVGNYETIFIFLALIAQQLWIVIKMIAINYINSSTHFSSLTYFISIYFVDRAFFSYIFYFILGIYLCRNYEYVTDKVFQNKKWIIVTIVVFTGAISALQINGIIKYGSYRSIPQSYFLVSNLLDSIYFPLIFSMLSIISLNIHTNKYKYSKYLNVFSLIGKYSFGIYLIHVLYITLIGTLIFPRLGIDPYHLIFYPVLFISVLILSYFSIYLISYLPYSKIKLRAATPP</sequence>
<dbReference type="Proteomes" id="UP000034409">
    <property type="component" value="Unassembled WGS sequence"/>
</dbReference>
<dbReference type="Pfam" id="PF01757">
    <property type="entry name" value="Acyl_transf_3"/>
    <property type="match status" value="1"/>
</dbReference>
<evidence type="ECO:0000256" key="3">
    <source>
        <dbReference type="ARBA" id="ARBA00022692"/>
    </source>
</evidence>
<feature type="transmembrane region" description="Helical" evidence="6">
    <location>
        <begin position="135"/>
        <end position="153"/>
    </location>
</feature>
<evidence type="ECO:0000256" key="4">
    <source>
        <dbReference type="ARBA" id="ARBA00022989"/>
    </source>
</evidence>
<feature type="domain" description="Acyltransferase 3" evidence="7">
    <location>
        <begin position="14"/>
        <end position="369"/>
    </location>
</feature>
<keyword evidence="5 6" id="KW-0472">Membrane</keyword>
<evidence type="ECO:0000313" key="12">
    <source>
        <dbReference type="Proteomes" id="UP000034409"/>
    </source>
</evidence>
<dbReference type="RefSeq" id="WP_048039405.1">
    <property type="nucleotide sequence ID" value="NZ_JJPR01000165.1"/>
</dbReference>
<feature type="transmembrane region" description="Helical" evidence="6">
    <location>
        <begin position="198"/>
        <end position="220"/>
    </location>
</feature>
<comment type="subcellular location">
    <subcellularLocation>
        <location evidence="1">Cell membrane</location>
        <topology evidence="1">Multi-pass membrane protein</topology>
    </subcellularLocation>
</comment>
<reference evidence="11 12" key="1">
    <citation type="journal article" date="2015" name="ISME J.">
        <title>Genomic and phenotypic differentiation among Methanosarcina mazei populations from Columbia River sediment.</title>
        <authorList>
            <person name="Youngblut N.D."/>
            <person name="Wirth J.S."/>
            <person name="Henriksen J.R."/>
            <person name="Smith M."/>
            <person name="Simon H."/>
            <person name="Metcalf W.W."/>
            <person name="Whitaker R.J."/>
        </authorList>
    </citation>
    <scope>NUCLEOTIDE SEQUENCE [LARGE SCALE GENOMIC DNA]</scope>
    <source>
        <strain evidence="8 13">3.H.A.2.6</strain>
        <strain evidence="9 12">3.H.A.2.8</strain>
        <strain evidence="10 11">3.H.M.2.7</strain>
    </source>
</reference>
<feature type="transmembrane region" description="Helical" evidence="6">
    <location>
        <begin position="165"/>
        <end position="186"/>
    </location>
</feature>
<feature type="transmembrane region" description="Helical" evidence="6">
    <location>
        <begin position="21"/>
        <end position="50"/>
    </location>
</feature>
<dbReference type="Proteomes" id="UP000034950">
    <property type="component" value="Unassembled WGS sequence"/>
</dbReference>
<keyword evidence="2" id="KW-1003">Cell membrane</keyword>
<evidence type="ECO:0000256" key="2">
    <source>
        <dbReference type="ARBA" id="ARBA00022475"/>
    </source>
</evidence>
<dbReference type="InterPro" id="IPR002656">
    <property type="entry name" value="Acyl_transf_3_dom"/>
</dbReference>
<proteinExistence type="predicted"/>
<protein>
    <recommendedName>
        <fullName evidence="7">Acyltransferase 3 domain-containing protein</fullName>
    </recommendedName>
</protein>
<evidence type="ECO:0000313" key="11">
    <source>
        <dbReference type="Proteomes" id="UP000034387"/>
    </source>
</evidence>
<evidence type="ECO:0000313" key="8">
    <source>
        <dbReference type="EMBL" id="KKG81733.1"/>
    </source>
</evidence>
<organism evidence="8 13">
    <name type="scientific">Methanosarcina mazei</name>
    <name type="common">Methanosarcina frisia</name>
    <dbReference type="NCBI Taxonomy" id="2209"/>
    <lineage>
        <taxon>Archaea</taxon>
        <taxon>Methanobacteriati</taxon>
        <taxon>Methanobacteriota</taxon>
        <taxon>Stenosarchaea group</taxon>
        <taxon>Methanomicrobia</taxon>
        <taxon>Methanosarcinales</taxon>
        <taxon>Methanosarcinaceae</taxon>
        <taxon>Methanosarcina</taxon>
    </lineage>
</organism>
<evidence type="ECO:0000256" key="5">
    <source>
        <dbReference type="ARBA" id="ARBA00023136"/>
    </source>
</evidence>
<evidence type="ECO:0000313" key="10">
    <source>
        <dbReference type="EMBL" id="KKH09164.1"/>
    </source>
</evidence>
<dbReference type="EMBL" id="JJPR01000165">
    <property type="protein sequence ID" value="KKG81733.1"/>
    <property type="molecule type" value="Genomic_DNA"/>
</dbReference>
<evidence type="ECO:0000256" key="6">
    <source>
        <dbReference type="SAM" id="Phobius"/>
    </source>
</evidence>
<feature type="transmembrane region" description="Helical" evidence="6">
    <location>
        <begin position="284"/>
        <end position="301"/>
    </location>
</feature>
<dbReference type="Proteomes" id="UP000034387">
    <property type="component" value="Unassembled WGS sequence"/>
</dbReference>
<dbReference type="GO" id="GO:0005886">
    <property type="term" value="C:plasma membrane"/>
    <property type="evidence" value="ECO:0007669"/>
    <property type="project" value="UniProtKB-SubCell"/>
</dbReference>
<accession>A0A0F8K1G4</accession>
<name>A0A0F8K1G4_METMZ</name>
<evidence type="ECO:0000256" key="1">
    <source>
        <dbReference type="ARBA" id="ARBA00004651"/>
    </source>
</evidence>
<feature type="transmembrane region" description="Helical" evidence="6">
    <location>
        <begin position="94"/>
        <end position="115"/>
    </location>
</feature>
<dbReference type="EMBL" id="JJPS01000005">
    <property type="protein sequence ID" value="KKG95265.1"/>
    <property type="molecule type" value="Genomic_DNA"/>
</dbReference>
<evidence type="ECO:0000313" key="9">
    <source>
        <dbReference type="EMBL" id="KKG95265.1"/>
    </source>
</evidence>
<feature type="transmembrane region" description="Helical" evidence="6">
    <location>
        <begin position="322"/>
        <end position="345"/>
    </location>
</feature>
<dbReference type="GO" id="GO:0009246">
    <property type="term" value="P:enterobacterial common antigen biosynthetic process"/>
    <property type="evidence" value="ECO:0007669"/>
    <property type="project" value="TreeGrafter"/>
</dbReference>
<keyword evidence="4 6" id="KW-1133">Transmembrane helix</keyword>
<feature type="transmembrane region" description="Helical" evidence="6">
    <location>
        <begin position="241"/>
        <end position="264"/>
    </location>
</feature>
<gene>
    <name evidence="10" type="ORF">DU42_07305</name>
    <name evidence="8" type="ORF">DU57_01250</name>
    <name evidence="9" type="ORF">DU59_03890</name>
</gene>
<dbReference type="AlphaFoldDB" id="A0A0F8K1G4"/>
<comment type="caution">
    <text evidence="8">The sequence shown here is derived from an EMBL/GenBank/DDBJ whole genome shotgun (WGS) entry which is preliminary data.</text>
</comment>
<dbReference type="PANTHER" id="PTHR40074:SF2">
    <property type="entry name" value="O-ACETYLTRANSFERASE WECH"/>
    <property type="match status" value="1"/>
</dbReference>
<feature type="transmembrane region" description="Helical" evidence="6">
    <location>
        <begin position="351"/>
        <end position="372"/>
    </location>
</feature>
<dbReference type="GO" id="GO:0016413">
    <property type="term" value="F:O-acetyltransferase activity"/>
    <property type="evidence" value="ECO:0007669"/>
    <property type="project" value="TreeGrafter"/>
</dbReference>
<feature type="transmembrane region" description="Helical" evidence="6">
    <location>
        <begin position="56"/>
        <end position="73"/>
    </location>
</feature>
<dbReference type="PANTHER" id="PTHR40074">
    <property type="entry name" value="O-ACETYLTRANSFERASE WECH"/>
    <property type="match status" value="1"/>
</dbReference>
<evidence type="ECO:0000259" key="7">
    <source>
        <dbReference type="Pfam" id="PF01757"/>
    </source>
</evidence>